<reference evidence="3 4" key="1">
    <citation type="journal article" date="2021" name="J. Hered.">
        <title>A chromosome-level genome assembly of the parasitoid wasp, Cotesia glomerata (Hymenoptera: Braconidae).</title>
        <authorList>
            <person name="Pinto B.J."/>
            <person name="Weis J.J."/>
            <person name="Gamble T."/>
            <person name="Ode P.J."/>
            <person name="Paul R."/>
            <person name="Zaspel J.M."/>
        </authorList>
    </citation>
    <scope>NUCLEOTIDE SEQUENCE [LARGE SCALE GENOMIC DNA]</scope>
    <source>
        <strain evidence="3">CgM1</strain>
    </source>
</reference>
<dbReference type="GO" id="GO:0006417">
    <property type="term" value="P:regulation of translation"/>
    <property type="evidence" value="ECO:0007669"/>
    <property type="project" value="UniProtKB-ARBA"/>
</dbReference>
<dbReference type="PANTHER" id="PTHR14208">
    <property type="entry name" value="BASIC LEUCINE ZIPPER AND W2 DOMAIN-CONTAINING PROTEIN"/>
    <property type="match status" value="1"/>
</dbReference>
<dbReference type="AlphaFoldDB" id="A0AAV7IRB1"/>
<keyword evidence="4" id="KW-1185">Reference proteome</keyword>
<proteinExistence type="inferred from homology"/>
<evidence type="ECO:0000256" key="1">
    <source>
        <dbReference type="ARBA" id="ARBA00008151"/>
    </source>
</evidence>
<organism evidence="3 4">
    <name type="scientific">Cotesia glomerata</name>
    <name type="common">Lepidopteran parasitic wasp</name>
    <name type="synonym">Apanteles glomeratus</name>
    <dbReference type="NCBI Taxonomy" id="32391"/>
    <lineage>
        <taxon>Eukaryota</taxon>
        <taxon>Metazoa</taxon>
        <taxon>Ecdysozoa</taxon>
        <taxon>Arthropoda</taxon>
        <taxon>Hexapoda</taxon>
        <taxon>Insecta</taxon>
        <taxon>Pterygota</taxon>
        <taxon>Neoptera</taxon>
        <taxon>Endopterygota</taxon>
        <taxon>Hymenoptera</taxon>
        <taxon>Apocrita</taxon>
        <taxon>Ichneumonoidea</taxon>
        <taxon>Braconidae</taxon>
        <taxon>Microgastrinae</taxon>
        <taxon>Cotesia</taxon>
    </lineage>
</organism>
<dbReference type="PANTHER" id="PTHR14208:SF2">
    <property type="entry name" value="PROTEIN KRASAVIETZ"/>
    <property type="match status" value="1"/>
</dbReference>
<comment type="similarity">
    <text evidence="1">Belongs to the BZW family.</text>
</comment>
<protein>
    <recommendedName>
        <fullName evidence="2">W2 domain-containing protein</fullName>
    </recommendedName>
</protein>
<dbReference type="Gene3D" id="1.25.40.180">
    <property type="match status" value="1"/>
</dbReference>
<feature type="domain" description="W2" evidence="2">
    <location>
        <begin position="255"/>
        <end position="426"/>
    </location>
</feature>
<dbReference type="InterPro" id="IPR003307">
    <property type="entry name" value="W2_domain"/>
</dbReference>
<sequence length="430" mass="49307">MIQATQDGCCMSQKIEKPVLSGQRIKTRKRDEKEKYDPTGFRDAVLLGLEKADNDLDAVSKYLDTAGSKLDYRRYGEALFDILIAGGLLVPGGSVAQDGDKLCKTKACVFEQPMDMESLKNFEQVFIKLMRRYKYLEKMFEEEMKKVLVFIKGFTTQERIKLARMTALWISNGAVPPTVLGVLINEHLVKDNLALDFLLEVFVTWKNEKGLPSLMTALKRGGIEGRLMEFVPPNKRTEEYFRSVFESVGLTDIVKLHKNQASQEAKRDLQQLLVEDLADNRAIKDIVLDVKEMALKCAIPEHEVIGLIWTVVMGLAEWNKKEELVAEQALKHLKIYTPLFGAFTTTAKSELALILKVQEFCYENMNFMKVFQKIVLLFYKTDVISEEVILKWYKEGHSLKGKILFLDQMKKFIEWLQNAEEESESGEEED</sequence>
<dbReference type="InterPro" id="IPR057397">
    <property type="entry name" value="HEAT_5MP1_2"/>
</dbReference>
<gene>
    <name evidence="3" type="ORF">KQX54_016325</name>
</gene>
<dbReference type="SUPFAM" id="SSF48371">
    <property type="entry name" value="ARM repeat"/>
    <property type="match status" value="1"/>
</dbReference>
<dbReference type="CDD" id="cd11560">
    <property type="entry name" value="W2_eIF5C_like"/>
    <property type="match status" value="1"/>
</dbReference>
<dbReference type="Pfam" id="PF25504">
    <property type="entry name" value="HEAT_5MP1_2"/>
    <property type="match status" value="1"/>
</dbReference>
<dbReference type="InterPro" id="IPR051245">
    <property type="entry name" value="eIF5-mimic_regulator"/>
</dbReference>
<evidence type="ECO:0000313" key="3">
    <source>
        <dbReference type="EMBL" id="KAH0555240.1"/>
    </source>
</evidence>
<dbReference type="GO" id="GO:0005737">
    <property type="term" value="C:cytoplasm"/>
    <property type="evidence" value="ECO:0007669"/>
    <property type="project" value="UniProtKB-ARBA"/>
</dbReference>
<dbReference type="GO" id="GO:0016020">
    <property type="term" value="C:membrane"/>
    <property type="evidence" value="ECO:0007669"/>
    <property type="project" value="TreeGrafter"/>
</dbReference>
<accession>A0AAV7IRB1</accession>
<dbReference type="SMART" id="SM00515">
    <property type="entry name" value="eIF5C"/>
    <property type="match status" value="1"/>
</dbReference>
<dbReference type="EMBL" id="JAHXZJ010001119">
    <property type="protein sequence ID" value="KAH0555240.1"/>
    <property type="molecule type" value="Genomic_DNA"/>
</dbReference>
<dbReference type="InterPro" id="IPR016024">
    <property type="entry name" value="ARM-type_fold"/>
</dbReference>
<dbReference type="Pfam" id="PF02020">
    <property type="entry name" value="W2"/>
    <property type="match status" value="1"/>
</dbReference>
<comment type="caution">
    <text evidence="3">The sequence shown here is derived from an EMBL/GenBank/DDBJ whole genome shotgun (WGS) entry which is preliminary data.</text>
</comment>
<evidence type="ECO:0000313" key="4">
    <source>
        <dbReference type="Proteomes" id="UP000826195"/>
    </source>
</evidence>
<dbReference type="InterPro" id="IPR043510">
    <property type="entry name" value="W2_5MP1/2"/>
</dbReference>
<dbReference type="Proteomes" id="UP000826195">
    <property type="component" value="Unassembled WGS sequence"/>
</dbReference>
<dbReference type="PROSITE" id="PS51363">
    <property type="entry name" value="W2"/>
    <property type="match status" value="1"/>
</dbReference>
<name>A0AAV7IRB1_COTGL</name>
<evidence type="ECO:0000259" key="2">
    <source>
        <dbReference type="PROSITE" id="PS51363"/>
    </source>
</evidence>
<dbReference type="FunFam" id="1.25.40.180:FF:000006">
    <property type="entry name" value="Basic leucine zipper and W2 domain-containing protein 1"/>
    <property type="match status" value="1"/>
</dbReference>